<keyword evidence="2" id="KW-1185">Reference proteome</keyword>
<reference evidence="1 2" key="1">
    <citation type="submission" date="2017-03" db="EMBL/GenBank/DDBJ databases">
        <authorList>
            <person name="Afonso C.L."/>
            <person name="Miller P.J."/>
            <person name="Scott M.A."/>
            <person name="Spackman E."/>
            <person name="Goraichik I."/>
            <person name="Dimitrov K.M."/>
            <person name="Suarez D.L."/>
            <person name="Swayne D.E."/>
        </authorList>
    </citation>
    <scope>NUCLEOTIDE SEQUENCE [LARGE SCALE GENOMIC DNA]</scope>
    <source>
        <strain evidence="1 2">CECT 7023</strain>
    </source>
</reference>
<gene>
    <name evidence="1" type="ORF">ROA7023_04074</name>
</gene>
<evidence type="ECO:0000313" key="2">
    <source>
        <dbReference type="Proteomes" id="UP000193900"/>
    </source>
</evidence>
<evidence type="ECO:0000313" key="1">
    <source>
        <dbReference type="EMBL" id="SLN75991.1"/>
    </source>
</evidence>
<organism evidence="1 2">
    <name type="scientific">Roseisalinus antarcticus</name>
    <dbReference type="NCBI Taxonomy" id="254357"/>
    <lineage>
        <taxon>Bacteria</taxon>
        <taxon>Pseudomonadati</taxon>
        <taxon>Pseudomonadota</taxon>
        <taxon>Alphaproteobacteria</taxon>
        <taxon>Rhodobacterales</taxon>
        <taxon>Roseobacteraceae</taxon>
        <taxon>Roseisalinus</taxon>
    </lineage>
</organism>
<name>A0A1Y5TXS5_9RHOB</name>
<protein>
    <submittedName>
        <fullName evidence="1">Uncharacterized protein</fullName>
    </submittedName>
</protein>
<dbReference type="Proteomes" id="UP000193900">
    <property type="component" value="Unassembled WGS sequence"/>
</dbReference>
<accession>A0A1Y5TXS5</accession>
<sequence length="124" mass="13685">MIRPPTNSRCDCRNPAHCEDIDGAERFPVNSRDQSRGFAPKPLGWWHISRPAPLPHAARNLCRATGYLSAPMISTQVESARPMPKSSASGARMTSRCPLVLSIQAPMTSRPLSYPWAKFSPTQP</sequence>
<proteinExistence type="predicted"/>
<dbReference type="EMBL" id="FWFZ01000039">
    <property type="protein sequence ID" value="SLN75991.1"/>
    <property type="molecule type" value="Genomic_DNA"/>
</dbReference>
<dbReference type="AlphaFoldDB" id="A0A1Y5TXS5"/>